<proteinExistence type="predicted"/>
<sequence length="320" mass="35151">MIFLAEVATGPFIRAWTVTMHATTHEIVPRPYPFDRDRLSALLAALIQQQAPAGAWNWLDVEAATGNAPRFYGAFAQMPRKTGKSVIAISTDDAETLNALVPHFTIGGWTLDRLARVWLLLQLDASDRERYLRQVEQLFRAADMNELVAAYSALPVLAYGPAWKLRCAEGIRSNIGDVLEAIMCRNPYPAAHLDDPAWNQMVLKAFFTGKPVNEIVGLAERNNPELAAILIDYAHERQAAGRPVNPLLWRCVAPFLDEGSLPDIARLLESADTGVQAAGALACRDSRYPPAQALLKQYPRLEGAVVSGALSWDALILTPS</sequence>
<dbReference type="RefSeq" id="WP_345258146.1">
    <property type="nucleotide sequence ID" value="NZ_BAABGY010000018.1"/>
</dbReference>
<gene>
    <name evidence="1" type="ORF">GCM10023184_43970</name>
</gene>
<dbReference type="NCBIfam" id="NF035938">
    <property type="entry name" value="EboA_domain"/>
    <property type="match status" value="1"/>
</dbReference>
<evidence type="ECO:0000313" key="2">
    <source>
        <dbReference type="Proteomes" id="UP001501725"/>
    </source>
</evidence>
<organism evidence="1 2">
    <name type="scientific">Flaviaesturariibacter amylovorans</name>
    <dbReference type="NCBI Taxonomy" id="1084520"/>
    <lineage>
        <taxon>Bacteria</taxon>
        <taxon>Pseudomonadati</taxon>
        <taxon>Bacteroidota</taxon>
        <taxon>Chitinophagia</taxon>
        <taxon>Chitinophagales</taxon>
        <taxon>Chitinophagaceae</taxon>
        <taxon>Flaviaestuariibacter</taxon>
    </lineage>
</organism>
<protein>
    <submittedName>
        <fullName evidence="1">Uncharacterized protein</fullName>
    </submittedName>
</protein>
<dbReference type="InterPro" id="IPR047715">
    <property type="entry name" value="EboA_dom"/>
</dbReference>
<dbReference type="Proteomes" id="UP001501725">
    <property type="component" value="Unassembled WGS sequence"/>
</dbReference>
<comment type="caution">
    <text evidence="1">The sequence shown here is derived from an EMBL/GenBank/DDBJ whole genome shotgun (WGS) entry which is preliminary data.</text>
</comment>
<reference evidence="2" key="1">
    <citation type="journal article" date="2019" name="Int. J. Syst. Evol. Microbiol.">
        <title>The Global Catalogue of Microorganisms (GCM) 10K type strain sequencing project: providing services to taxonomists for standard genome sequencing and annotation.</title>
        <authorList>
            <consortium name="The Broad Institute Genomics Platform"/>
            <consortium name="The Broad Institute Genome Sequencing Center for Infectious Disease"/>
            <person name="Wu L."/>
            <person name="Ma J."/>
        </authorList>
    </citation>
    <scope>NUCLEOTIDE SEQUENCE [LARGE SCALE GENOMIC DNA]</scope>
    <source>
        <strain evidence="2">JCM 17919</strain>
    </source>
</reference>
<name>A0ABP8HSB5_9BACT</name>
<keyword evidence="2" id="KW-1185">Reference proteome</keyword>
<evidence type="ECO:0000313" key="1">
    <source>
        <dbReference type="EMBL" id="GAA4343607.1"/>
    </source>
</evidence>
<dbReference type="EMBL" id="BAABGY010000018">
    <property type="protein sequence ID" value="GAA4343607.1"/>
    <property type="molecule type" value="Genomic_DNA"/>
</dbReference>
<accession>A0ABP8HSB5</accession>